<feature type="region of interest" description="Disordered" evidence="1">
    <location>
        <begin position="1"/>
        <end position="48"/>
    </location>
</feature>
<evidence type="ECO:0000313" key="2">
    <source>
        <dbReference type="EMBL" id="MFB9072258.1"/>
    </source>
</evidence>
<protein>
    <submittedName>
        <fullName evidence="2">Uncharacterized protein</fullName>
    </submittedName>
</protein>
<evidence type="ECO:0000256" key="1">
    <source>
        <dbReference type="SAM" id="MobiDB-lite"/>
    </source>
</evidence>
<organism evidence="2 3">
    <name type="scientific">Citricoccus parietis</name>
    <dbReference type="NCBI Taxonomy" id="592307"/>
    <lineage>
        <taxon>Bacteria</taxon>
        <taxon>Bacillati</taxon>
        <taxon>Actinomycetota</taxon>
        <taxon>Actinomycetes</taxon>
        <taxon>Micrococcales</taxon>
        <taxon>Micrococcaceae</taxon>
        <taxon>Citricoccus</taxon>
    </lineage>
</organism>
<proteinExistence type="predicted"/>
<feature type="compositionally biased region" description="Low complexity" evidence="1">
    <location>
        <begin position="19"/>
        <end position="30"/>
    </location>
</feature>
<comment type="caution">
    <text evidence="2">The sequence shown here is derived from an EMBL/GenBank/DDBJ whole genome shotgun (WGS) entry which is preliminary data.</text>
</comment>
<evidence type="ECO:0000313" key="3">
    <source>
        <dbReference type="Proteomes" id="UP001589575"/>
    </source>
</evidence>
<accession>A0ABV5FZZ0</accession>
<feature type="compositionally biased region" description="Basic residues" evidence="1">
    <location>
        <begin position="1"/>
        <end position="18"/>
    </location>
</feature>
<dbReference type="EMBL" id="JBHMFI010000001">
    <property type="protein sequence ID" value="MFB9072258.1"/>
    <property type="molecule type" value="Genomic_DNA"/>
</dbReference>
<dbReference type="Proteomes" id="UP001589575">
    <property type="component" value="Unassembled WGS sequence"/>
</dbReference>
<keyword evidence="3" id="KW-1185">Reference proteome</keyword>
<feature type="compositionally biased region" description="Low complexity" evidence="1">
    <location>
        <begin position="98"/>
        <end position="112"/>
    </location>
</feature>
<gene>
    <name evidence="2" type="ORF">ACFFX0_14025</name>
</gene>
<sequence length="112" mass="12546">MPRRRPPSRSRTGRRRLAPRPGRSSRPGPAARRRPWPSWPRGGGRDVGGGCSSRWSWFCRCGVEVLVGVRRRQVRCRSRARGPWRGRPGCVRDGGCRRSGLGSPPRRSPLGP</sequence>
<feature type="region of interest" description="Disordered" evidence="1">
    <location>
        <begin position="77"/>
        <end position="112"/>
    </location>
</feature>
<reference evidence="2 3" key="1">
    <citation type="submission" date="2024-09" db="EMBL/GenBank/DDBJ databases">
        <authorList>
            <person name="Sun Q."/>
            <person name="Mori K."/>
        </authorList>
    </citation>
    <scope>NUCLEOTIDE SEQUENCE [LARGE SCALE GENOMIC DNA]</scope>
    <source>
        <strain evidence="2 3">CCM 7609</strain>
    </source>
</reference>
<name>A0ABV5FZZ0_9MICC</name>